<dbReference type="OrthoDB" id="255848at2"/>
<evidence type="ECO:0000313" key="3">
    <source>
        <dbReference type="EMBL" id="QDU21112.1"/>
    </source>
</evidence>
<sequence length="295" mass="32101">MRQAKHHAFTLIELLVVIAIIAILIGLLLPAVQKVREAAARSTCSNNLKQIGLGMHAHHDGLREFPTAGSDGPNQSCCNATSRVGWTWMFQLTPYIEQQNVFNLPETAAGNTQVAQTAIKIYYCPSRRQPVLYSNGGRCDYAGNGGRNMAGNGTEGVFVRQWRAPGTTMSPTAPVEQRRTLTDITDGTSNTVMVAEKQVHFSVLGSAGGDNEVWNNSGWDQDHQRFGEAVPEPDDKHPTSASSTFWSVRFGGSHPGVFNAVMADGSVRSMRYTADAANWMRVCLIGDGQVITTDF</sequence>
<dbReference type="KEGG" id="uli:ETAA1_30770"/>
<keyword evidence="1" id="KW-0812">Transmembrane</keyword>
<dbReference type="NCBIfam" id="TIGR04294">
    <property type="entry name" value="pre_pil_HX9DG"/>
    <property type="match status" value="1"/>
</dbReference>
<gene>
    <name evidence="3" type="ORF">ETAA1_30770</name>
</gene>
<proteinExistence type="predicted"/>
<evidence type="ECO:0000256" key="1">
    <source>
        <dbReference type="SAM" id="Phobius"/>
    </source>
</evidence>
<dbReference type="InterPro" id="IPR012902">
    <property type="entry name" value="N_methyl_site"/>
</dbReference>
<dbReference type="SUPFAM" id="SSF54523">
    <property type="entry name" value="Pili subunits"/>
    <property type="match status" value="1"/>
</dbReference>
<protein>
    <submittedName>
        <fullName evidence="3">Putative major pilin subunit</fullName>
    </submittedName>
</protein>
<dbReference type="RefSeq" id="WP_145239816.1">
    <property type="nucleotide sequence ID" value="NZ_CP036273.1"/>
</dbReference>
<dbReference type="EMBL" id="CP036273">
    <property type="protein sequence ID" value="QDU21112.1"/>
    <property type="molecule type" value="Genomic_DNA"/>
</dbReference>
<dbReference type="Pfam" id="PF07596">
    <property type="entry name" value="SBP_bac_10"/>
    <property type="match status" value="1"/>
</dbReference>
<dbReference type="InterPro" id="IPR011453">
    <property type="entry name" value="DUF1559"/>
</dbReference>
<feature type="transmembrane region" description="Helical" evidence="1">
    <location>
        <begin position="12"/>
        <end position="32"/>
    </location>
</feature>
<accession>A0A517XUD9</accession>
<keyword evidence="4" id="KW-1185">Reference proteome</keyword>
<feature type="domain" description="DUF1559" evidence="2">
    <location>
        <begin position="33"/>
        <end position="275"/>
    </location>
</feature>
<dbReference type="Proteomes" id="UP000319576">
    <property type="component" value="Chromosome"/>
</dbReference>
<keyword evidence="1" id="KW-0472">Membrane</keyword>
<dbReference type="InterPro" id="IPR027558">
    <property type="entry name" value="Pre_pil_HX9DG_C"/>
</dbReference>
<dbReference type="PANTHER" id="PTHR30093:SF2">
    <property type="entry name" value="TYPE II SECRETION SYSTEM PROTEIN H"/>
    <property type="match status" value="1"/>
</dbReference>
<dbReference type="NCBIfam" id="TIGR02532">
    <property type="entry name" value="IV_pilin_GFxxxE"/>
    <property type="match status" value="1"/>
</dbReference>
<dbReference type="Gene3D" id="3.30.700.10">
    <property type="entry name" value="Glycoprotein, Type 4 Pilin"/>
    <property type="match status" value="1"/>
</dbReference>
<dbReference type="Pfam" id="PF07963">
    <property type="entry name" value="N_methyl"/>
    <property type="match status" value="1"/>
</dbReference>
<keyword evidence="1" id="KW-1133">Transmembrane helix</keyword>
<name>A0A517XUD9_9BACT</name>
<reference evidence="3 4" key="1">
    <citation type="submission" date="2019-02" db="EMBL/GenBank/DDBJ databases">
        <title>Deep-cultivation of Planctomycetes and their phenomic and genomic characterization uncovers novel biology.</title>
        <authorList>
            <person name="Wiegand S."/>
            <person name="Jogler M."/>
            <person name="Boedeker C."/>
            <person name="Pinto D."/>
            <person name="Vollmers J."/>
            <person name="Rivas-Marin E."/>
            <person name="Kohn T."/>
            <person name="Peeters S.H."/>
            <person name="Heuer A."/>
            <person name="Rast P."/>
            <person name="Oberbeckmann S."/>
            <person name="Bunk B."/>
            <person name="Jeske O."/>
            <person name="Meyerdierks A."/>
            <person name="Storesund J.E."/>
            <person name="Kallscheuer N."/>
            <person name="Luecker S."/>
            <person name="Lage O.M."/>
            <person name="Pohl T."/>
            <person name="Merkel B.J."/>
            <person name="Hornburger P."/>
            <person name="Mueller R.-W."/>
            <person name="Bruemmer F."/>
            <person name="Labrenz M."/>
            <person name="Spormann A.M."/>
            <person name="Op den Camp H."/>
            <person name="Overmann J."/>
            <person name="Amann R."/>
            <person name="Jetten M.S.M."/>
            <person name="Mascher T."/>
            <person name="Medema M.H."/>
            <person name="Devos D.P."/>
            <person name="Kaster A.-K."/>
            <person name="Ovreas L."/>
            <person name="Rohde M."/>
            <person name="Galperin M.Y."/>
            <person name="Jogler C."/>
        </authorList>
    </citation>
    <scope>NUCLEOTIDE SEQUENCE [LARGE SCALE GENOMIC DNA]</scope>
    <source>
        <strain evidence="3 4">ETA_A1</strain>
    </source>
</reference>
<dbReference type="AlphaFoldDB" id="A0A517XUD9"/>
<organism evidence="3 4">
    <name type="scientific">Urbifossiella limnaea</name>
    <dbReference type="NCBI Taxonomy" id="2528023"/>
    <lineage>
        <taxon>Bacteria</taxon>
        <taxon>Pseudomonadati</taxon>
        <taxon>Planctomycetota</taxon>
        <taxon>Planctomycetia</taxon>
        <taxon>Gemmatales</taxon>
        <taxon>Gemmataceae</taxon>
        <taxon>Urbifossiella</taxon>
    </lineage>
</organism>
<dbReference type="InterPro" id="IPR045584">
    <property type="entry name" value="Pilin-like"/>
</dbReference>
<evidence type="ECO:0000259" key="2">
    <source>
        <dbReference type="Pfam" id="PF07596"/>
    </source>
</evidence>
<evidence type="ECO:0000313" key="4">
    <source>
        <dbReference type="Proteomes" id="UP000319576"/>
    </source>
</evidence>
<dbReference type="PANTHER" id="PTHR30093">
    <property type="entry name" value="GENERAL SECRETION PATHWAY PROTEIN G"/>
    <property type="match status" value="1"/>
</dbReference>